<evidence type="ECO:0000256" key="3">
    <source>
        <dbReference type="ARBA" id="ARBA00022833"/>
    </source>
</evidence>
<dbReference type="GO" id="GO:0008270">
    <property type="term" value="F:zinc ion binding"/>
    <property type="evidence" value="ECO:0007669"/>
    <property type="project" value="InterPro"/>
</dbReference>
<dbReference type="GO" id="GO:0016616">
    <property type="term" value="F:oxidoreductase activity, acting on the CH-OH group of donors, NAD or NADP as acceptor"/>
    <property type="evidence" value="ECO:0007669"/>
    <property type="project" value="InterPro"/>
</dbReference>
<dbReference type="FunFam" id="3.40.50.720:FF:000022">
    <property type="entry name" value="Cinnamyl alcohol dehydrogenase"/>
    <property type="match status" value="1"/>
</dbReference>
<dbReference type="PROSITE" id="PS00059">
    <property type="entry name" value="ADH_ZINC"/>
    <property type="match status" value="1"/>
</dbReference>
<evidence type="ECO:0000259" key="6">
    <source>
        <dbReference type="SMART" id="SM00829"/>
    </source>
</evidence>
<protein>
    <submittedName>
        <fullName evidence="7">Oxidoreductase</fullName>
    </submittedName>
</protein>
<organism evidence="7 8">
    <name type="scientific">Lithospermum erythrorhizon</name>
    <name type="common">Purple gromwell</name>
    <name type="synonym">Lithospermum officinale var. erythrorhizon</name>
    <dbReference type="NCBI Taxonomy" id="34254"/>
    <lineage>
        <taxon>Eukaryota</taxon>
        <taxon>Viridiplantae</taxon>
        <taxon>Streptophyta</taxon>
        <taxon>Embryophyta</taxon>
        <taxon>Tracheophyta</taxon>
        <taxon>Spermatophyta</taxon>
        <taxon>Magnoliopsida</taxon>
        <taxon>eudicotyledons</taxon>
        <taxon>Gunneridae</taxon>
        <taxon>Pentapetalae</taxon>
        <taxon>asterids</taxon>
        <taxon>lamiids</taxon>
        <taxon>Boraginales</taxon>
        <taxon>Boraginaceae</taxon>
        <taxon>Boraginoideae</taxon>
        <taxon>Lithospermeae</taxon>
        <taxon>Lithospermum</taxon>
    </lineage>
</organism>
<keyword evidence="2 5" id="KW-0479">Metal-binding</keyword>
<dbReference type="Gene3D" id="3.90.180.10">
    <property type="entry name" value="Medium-chain alcohol dehydrogenases, catalytic domain"/>
    <property type="match status" value="1"/>
</dbReference>
<dbReference type="Gene3D" id="3.40.50.720">
    <property type="entry name" value="NAD(P)-binding Rossmann-like Domain"/>
    <property type="match status" value="1"/>
</dbReference>
<dbReference type="CDD" id="cd05283">
    <property type="entry name" value="CAD1"/>
    <property type="match status" value="1"/>
</dbReference>
<dbReference type="EMBL" id="BAABME010000686">
    <property type="protein sequence ID" value="GAA0144722.1"/>
    <property type="molecule type" value="Genomic_DNA"/>
</dbReference>
<dbReference type="SUPFAM" id="SSF50129">
    <property type="entry name" value="GroES-like"/>
    <property type="match status" value="1"/>
</dbReference>
<dbReference type="InterPro" id="IPR002328">
    <property type="entry name" value="ADH_Zn_CS"/>
</dbReference>
<proteinExistence type="inferred from homology"/>
<dbReference type="Pfam" id="PF08240">
    <property type="entry name" value="ADH_N"/>
    <property type="match status" value="1"/>
</dbReference>
<dbReference type="InterPro" id="IPR036291">
    <property type="entry name" value="NAD(P)-bd_dom_sf"/>
</dbReference>
<evidence type="ECO:0000256" key="1">
    <source>
        <dbReference type="ARBA" id="ARBA00001947"/>
    </source>
</evidence>
<dbReference type="SUPFAM" id="SSF51735">
    <property type="entry name" value="NAD(P)-binding Rossmann-fold domains"/>
    <property type="match status" value="1"/>
</dbReference>
<evidence type="ECO:0000256" key="2">
    <source>
        <dbReference type="ARBA" id="ARBA00022723"/>
    </source>
</evidence>
<dbReference type="Pfam" id="PF00107">
    <property type="entry name" value="ADH_zinc_N"/>
    <property type="match status" value="1"/>
</dbReference>
<gene>
    <name evidence="7" type="ORF">LIER_05093</name>
</gene>
<keyword evidence="4" id="KW-0560">Oxidoreductase</keyword>
<keyword evidence="3 5" id="KW-0862">Zinc</keyword>
<evidence type="ECO:0000313" key="8">
    <source>
        <dbReference type="Proteomes" id="UP001454036"/>
    </source>
</evidence>
<dbReference type="InterPro" id="IPR047109">
    <property type="entry name" value="CAD-like"/>
</dbReference>
<dbReference type="InterPro" id="IPR020843">
    <property type="entry name" value="ER"/>
</dbReference>
<accession>A0AAV3P0R7</accession>
<comment type="similarity">
    <text evidence="5">Belongs to the zinc-containing alcohol dehydrogenase family.</text>
</comment>
<comment type="cofactor">
    <cofactor evidence="1 5">
        <name>Zn(2+)</name>
        <dbReference type="ChEBI" id="CHEBI:29105"/>
    </cofactor>
</comment>
<evidence type="ECO:0000313" key="7">
    <source>
        <dbReference type="EMBL" id="GAA0144722.1"/>
    </source>
</evidence>
<sequence length="361" mass="39373">MENSFGVQQMKAFGWAARDASGVLSPFNFFRRATGKNDVQLKVMYCGICRTDLHLIKNDFGLSTFPLVPGHEIVGIVTEVGTNVKKFQVGDRVAVGALTGSCCSCNNCTNNLENYCTQFVPTTSGYQPNGEKSSNFGGFSNIMVCDAHFVLRIPENLDLDAAAPLLCAGITTYSPLRYFGLDKPGMHIGVNGLGGLGHIAVKFAKAFGVRVTVISTSPKKEMEALEYLGADSFLLSTNPDHFQAAQGILDGILDTVYANHPIQPLIDLLKPNGKLVFLGSPQKDPELPVFSLIMGRKMIAGSFIGDLRETQEMLDFAAKHDIRPEFEVIPMGYLNDAMERVAKADVRYKFVIDIGNTLKET</sequence>
<dbReference type="SMART" id="SM00829">
    <property type="entry name" value="PKS_ER"/>
    <property type="match status" value="1"/>
</dbReference>
<reference evidence="7 8" key="1">
    <citation type="submission" date="2024-01" db="EMBL/GenBank/DDBJ databases">
        <title>The complete chloroplast genome sequence of Lithospermum erythrorhizon: insights into the phylogenetic relationship among Boraginaceae species and the maternal lineages of purple gromwells.</title>
        <authorList>
            <person name="Okada T."/>
            <person name="Watanabe K."/>
        </authorList>
    </citation>
    <scope>NUCLEOTIDE SEQUENCE [LARGE SCALE GENOMIC DNA]</scope>
</reference>
<name>A0AAV3P0R7_LITER</name>
<dbReference type="Proteomes" id="UP001454036">
    <property type="component" value="Unassembled WGS sequence"/>
</dbReference>
<comment type="caution">
    <text evidence="7">The sequence shown here is derived from an EMBL/GenBank/DDBJ whole genome shotgun (WGS) entry which is preliminary data.</text>
</comment>
<dbReference type="PANTHER" id="PTHR42683">
    <property type="entry name" value="ALDEHYDE REDUCTASE"/>
    <property type="match status" value="1"/>
</dbReference>
<keyword evidence="8" id="KW-1185">Reference proteome</keyword>
<dbReference type="InterPro" id="IPR013154">
    <property type="entry name" value="ADH-like_N"/>
</dbReference>
<dbReference type="AlphaFoldDB" id="A0AAV3P0R7"/>
<dbReference type="InterPro" id="IPR013149">
    <property type="entry name" value="ADH-like_C"/>
</dbReference>
<dbReference type="InterPro" id="IPR011032">
    <property type="entry name" value="GroES-like_sf"/>
</dbReference>
<feature type="domain" description="Enoyl reductase (ER)" evidence="6">
    <location>
        <begin position="22"/>
        <end position="352"/>
    </location>
</feature>
<evidence type="ECO:0000256" key="4">
    <source>
        <dbReference type="ARBA" id="ARBA00023002"/>
    </source>
</evidence>
<evidence type="ECO:0000256" key="5">
    <source>
        <dbReference type="RuleBase" id="RU361277"/>
    </source>
</evidence>